<dbReference type="STRING" id="1210086.GCA_001613105_00577"/>
<evidence type="ECO:0000313" key="2">
    <source>
        <dbReference type="EMBL" id="RDI69185.1"/>
    </source>
</evidence>
<dbReference type="EMBL" id="QQBC01000001">
    <property type="protein sequence ID" value="RDI69185.1"/>
    <property type="molecule type" value="Genomic_DNA"/>
</dbReference>
<reference evidence="2 3" key="1">
    <citation type="submission" date="2018-07" db="EMBL/GenBank/DDBJ databases">
        <title>Genomic Encyclopedia of Type Strains, Phase IV (KMG-IV): sequencing the most valuable type-strain genomes for metagenomic binning, comparative biology and taxonomic classification.</title>
        <authorList>
            <person name="Goeker M."/>
        </authorList>
    </citation>
    <scope>NUCLEOTIDE SEQUENCE [LARGE SCALE GENOMIC DNA]</scope>
    <source>
        <strain evidence="2 3">DSM 44290</strain>
    </source>
</reference>
<feature type="chain" id="PRO_5016769331" evidence="1">
    <location>
        <begin position="27"/>
        <end position="72"/>
    </location>
</feature>
<comment type="caution">
    <text evidence="2">The sequence shown here is derived from an EMBL/GenBank/DDBJ whole genome shotgun (WGS) entry which is preliminary data.</text>
</comment>
<dbReference type="AlphaFoldDB" id="A0A370IEP0"/>
<keyword evidence="3" id="KW-1185">Reference proteome</keyword>
<keyword evidence="1" id="KW-0732">Signal</keyword>
<proteinExistence type="predicted"/>
<protein>
    <submittedName>
        <fullName evidence="2">Uncharacterized protein</fullName>
    </submittedName>
</protein>
<gene>
    <name evidence="2" type="ORF">DFR76_101723</name>
</gene>
<dbReference type="RefSeq" id="WP_067991277.1">
    <property type="nucleotide sequence ID" value="NZ_QQBC01000001.1"/>
</dbReference>
<evidence type="ECO:0000313" key="3">
    <source>
        <dbReference type="Proteomes" id="UP000254869"/>
    </source>
</evidence>
<evidence type="ECO:0000256" key="1">
    <source>
        <dbReference type="SAM" id="SignalP"/>
    </source>
</evidence>
<feature type="signal peptide" evidence="1">
    <location>
        <begin position="1"/>
        <end position="26"/>
    </location>
</feature>
<dbReference type="Proteomes" id="UP000254869">
    <property type="component" value="Unassembled WGS sequence"/>
</dbReference>
<accession>A0A370IEP0</accession>
<sequence length="72" mass="7778">MTTRIALAVFALAFGALLGGGARALADDVRYGTYDNRAACEARGADTEAHPGWTRYECRPVSVRGWELYLVG</sequence>
<name>A0A370IEP0_9NOCA</name>
<organism evidence="2 3">
    <name type="scientific">Nocardia pseudobrasiliensis</name>
    <dbReference type="NCBI Taxonomy" id="45979"/>
    <lineage>
        <taxon>Bacteria</taxon>
        <taxon>Bacillati</taxon>
        <taxon>Actinomycetota</taxon>
        <taxon>Actinomycetes</taxon>
        <taxon>Mycobacteriales</taxon>
        <taxon>Nocardiaceae</taxon>
        <taxon>Nocardia</taxon>
    </lineage>
</organism>